<dbReference type="EMBL" id="VSSQ01040746">
    <property type="protein sequence ID" value="MPM94047.1"/>
    <property type="molecule type" value="Genomic_DNA"/>
</dbReference>
<sequence length="62" mass="6871">MCDIVLTPFASGNSILQKKSELRQNKKALSLEYGTAACYTTRDIEFAALKQINADTYGKINL</sequence>
<protein>
    <submittedName>
        <fullName evidence="1">Uncharacterized protein</fullName>
    </submittedName>
</protein>
<reference evidence="1" key="1">
    <citation type="submission" date="2019-08" db="EMBL/GenBank/DDBJ databases">
        <authorList>
            <person name="Kucharzyk K."/>
            <person name="Murdoch R.W."/>
            <person name="Higgins S."/>
            <person name="Loffler F."/>
        </authorList>
    </citation>
    <scope>NUCLEOTIDE SEQUENCE</scope>
</reference>
<accession>A0A645DXD9</accession>
<organism evidence="1">
    <name type="scientific">bioreactor metagenome</name>
    <dbReference type="NCBI Taxonomy" id="1076179"/>
    <lineage>
        <taxon>unclassified sequences</taxon>
        <taxon>metagenomes</taxon>
        <taxon>ecological metagenomes</taxon>
    </lineage>
</organism>
<dbReference type="AlphaFoldDB" id="A0A645DXD9"/>
<evidence type="ECO:0000313" key="1">
    <source>
        <dbReference type="EMBL" id="MPM94047.1"/>
    </source>
</evidence>
<proteinExistence type="predicted"/>
<gene>
    <name evidence="1" type="ORF">SDC9_141189</name>
</gene>
<name>A0A645DXD9_9ZZZZ</name>
<comment type="caution">
    <text evidence="1">The sequence shown here is derived from an EMBL/GenBank/DDBJ whole genome shotgun (WGS) entry which is preliminary data.</text>
</comment>